<dbReference type="Gene3D" id="3.40.190.150">
    <property type="entry name" value="Bordetella uptake gene, domain 1"/>
    <property type="match status" value="1"/>
</dbReference>
<dbReference type="CDD" id="cd07012">
    <property type="entry name" value="PBP2_Bug_TTT"/>
    <property type="match status" value="1"/>
</dbReference>
<proteinExistence type="inferred from homology"/>
<dbReference type="PIRSF" id="PIRSF017082">
    <property type="entry name" value="YflP"/>
    <property type="match status" value="1"/>
</dbReference>
<protein>
    <submittedName>
        <fullName evidence="3">ABC transporter substrate-binding protein</fullName>
    </submittedName>
</protein>
<dbReference type="RefSeq" id="WP_229793858.1">
    <property type="nucleotide sequence ID" value="NZ_BAABFY010000057.1"/>
</dbReference>
<comment type="similarity">
    <text evidence="1">Belongs to the UPF0065 (bug) family.</text>
</comment>
<keyword evidence="2" id="KW-0732">Signal</keyword>
<gene>
    <name evidence="3" type="ORF">GCM10011450_04660</name>
</gene>
<dbReference type="InterPro" id="IPR005064">
    <property type="entry name" value="BUG"/>
</dbReference>
<dbReference type="SUPFAM" id="SSF53850">
    <property type="entry name" value="Periplasmic binding protein-like II"/>
    <property type="match status" value="1"/>
</dbReference>
<evidence type="ECO:0000256" key="2">
    <source>
        <dbReference type="SAM" id="SignalP"/>
    </source>
</evidence>
<sequence>MSNTGLVHLIKKSLSLLTFAAIGFSSSSAALAETGNWPKHELKLIVPFGAGSTPDQIARIVAEKASDTLGQVIVIDNKPGAGGNIGTAAVAHAKPDGYTFGISITGPLVNNQFIYNNLSYDPEKDLSALTMAVTQPNIIAVKSDSGIKTLQALIDKIKENPDKFNYATPGTGTGSHLSMELMLQAFNGVATAVPYASSPNAMNSLLAGDTQFTALAPIAVLPLVKDGRLTALAQTTAERVSALPDIPTVSEAGVPGIEGSAWSGFVISSKVDKTIQDKLAKALVEALNDAAVKEKLQAQYMDPIPGTPEQFREYMQQEKARWQPLIEKLDLKIN</sequence>
<dbReference type="InterPro" id="IPR042100">
    <property type="entry name" value="Bug_dom1"/>
</dbReference>
<evidence type="ECO:0000256" key="1">
    <source>
        <dbReference type="ARBA" id="ARBA00006987"/>
    </source>
</evidence>
<reference evidence="3" key="2">
    <citation type="submission" date="2020-09" db="EMBL/GenBank/DDBJ databases">
        <authorList>
            <person name="Sun Q."/>
            <person name="Kim S."/>
        </authorList>
    </citation>
    <scope>NUCLEOTIDE SEQUENCE</scope>
    <source>
        <strain evidence="3">KCTC 23732</strain>
    </source>
</reference>
<organism evidence="3 4">
    <name type="scientific">Advenella faeciporci</name>
    <dbReference type="NCBI Taxonomy" id="797535"/>
    <lineage>
        <taxon>Bacteria</taxon>
        <taxon>Pseudomonadati</taxon>
        <taxon>Pseudomonadota</taxon>
        <taxon>Betaproteobacteria</taxon>
        <taxon>Burkholderiales</taxon>
        <taxon>Alcaligenaceae</taxon>
    </lineage>
</organism>
<evidence type="ECO:0000313" key="4">
    <source>
        <dbReference type="Proteomes" id="UP000608345"/>
    </source>
</evidence>
<dbReference type="Proteomes" id="UP000608345">
    <property type="component" value="Unassembled WGS sequence"/>
</dbReference>
<dbReference type="Pfam" id="PF03401">
    <property type="entry name" value="TctC"/>
    <property type="match status" value="1"/>
</dbReference>
<name>A0A918JGS7_9BURK</name>
<dbReference type="Gene3D" id="3.40.190.10">
    <property type="entry name" value="Periplasmic binding protein-like II"/>
    <property type="match status" value="1"/>
</dbReference>
<accession>A0A918JGS7</accession>
<feature type="chain" id="PRO_5037333820" evidence="2">
    <location>
        <begin position="33"/>
        <end position="334"/>
    </location>
</feature>
<dbReference type="PANTHER" id="PTHR42928:SF5">
    <property type="entry name" value="BLR1237 PROTEIN"/>
    <property type="match status" value="1"/>
</dbReference>
<dbReference type="PANTHER" id="PTHR42928">
    <property type="entry name" value="TRICARBOXYLATE-BINDING PROTEIN"/>
    <property type="match status" value="1"/>
</dbReference>
<reference evidence="3" key="1">
    <citation type="journal article" date="2014" name="Int. J. Syst. Evol. Microbiol.">
        <title>Complete genome sequence of Corynebacterium casei LMG S-19264T (=DSM 44701T), isolated from a smear-ripened cheese.</title>
        <authorList>
            <consortium name="US DOE Joint Genome Institute (JGI-PGF)"/>
            <person name="Walter F."/>
            <person name="Albersmeier A."/>
            <person name="Kalinowski J."/>
            <person name="Ruckert C."/>
        </authorList>
    </citation>
    <scope>NUCLEOTIDE SEQUENCE</scope>
    <source>
        <strain evidence="3">KCTC 23732</strain>
    </source>
</reference>
<evidence type="ECO:0000313" key="3">
    <source>
        <dbReference type="EMBL" id="GGW77886.1"/>
    </source>
</evidence>
<dbReference type="AlphaFoldDB" id="A0A918JGS7"/>
<feature type="signal peptide" evidence="2">
    <location>
        <begin position="1"/>
        <end position="32"/>
    </location>
</feature>
<comment type="caution">
    <text evidence="3">The sequence shown here is derived from an EMBL/GenBank/DDBJ whole genome shotgun (WGS) entry which is preliminary data.</text>
</comment>
<dbReference type="EMBL" id="BMYS01000002">
    <property type="protein sequence ID" value="GGW77886.1"/>
    <property type="molecule type" value="Genomic_DNA"/>
</dbReference>
<keyword evidence="4" id="KW-1185">Reference proteome</keyword>